<dbReference type="PANTHER" id="PTHR11005">
    <property type="entry name" value="LYSOSOMAL ACID LIPASE-RELATED"/>
    <property type="match status" value="1"/>
</dbReference>
<keyword evidence="9" id="KW-1185">Reference proteome</keyword>
<evidence type="ECO:0000256" key="3">
    <source>
        <dbReference type="ARBA" id="ARBA00022801"/>
    </source>
</evidence>
<dbReference type="GO" id="GO:0016787">
    <property type="term" value="F:hydrolase activity"/>
    <property type="evidence" value="ECO:0007669"/>
    <property type="project" value="UniProtKB-KW"/>
</dbReference>
<dbReference type="SUPFAM" id="SSF53474">
    <property type="entry name" value="alpha/beta-Hydrolases"/>
    <property type="match status" value="1"/>
</dbReference>
<organism evidence="8 9">
    <name type="scientific">Megalurothrips usitatus</name>
    <name type="common">bean blossom thrips</name>
    <dbReference type="NCBI Taxonomy" id="439358"/>
    <lineage>
        <taxon>Eukaryota</taxon>
        <taxon>Metazoa</taxon>
        <taxon>Ecdysozoa</taxon>
        <taxon>Arthropoda</taxon>
        <taxon>Hexapoda</taxon>
        <taxon>Insecta</taxon>
        <taxon>Pterygota</taxon>
        <taxon>Neoptera</taxon>
        <taxon>Paraneoptera</taxon>
        <taxon>Thysanoptera</taxon>
        <taxon>Terebrantia</taxon>
        <taxon>Thripoidea</taxon>
        <taxon>Thripidae</taxon>
        <taxon>Megalurothrips</taxon>
    </lineage>
</organism>
<feature type="domain" description="AB hydrolase-1" evidence="7">
    <location>
        <begin position="152"/>
        <end position="279"/>
    </location>
</feature>
<keyword evidence="5" id="KW-0443">Lipid metabolism</keyword>
<keyword evidence="4" id="KW-0442">Lipid degradation</keyword>
<dbReference type="Pfam" id="PF00561">
    <property type="entry name" value="Abhydrolase_1"/>
    <property type="match status" value="1"/>
</dbReference>
<protein>
    <recommendedName>
        <fullName evidence="7">AB hydrolase-1 domain-containing protein</fullName>
    </recommendedName>
</protein>
<dbReference type="Gene3D" id="3.40.50.1820">
    <property type="entry name" value="alpha/beta hydrolase"/>
    <property type="match status" value="1"/>
</dbReference>
<dbReference type="GO" id="GO:0016042">
    <property type="term" value="P:lipid catabolic process"/>
    <property type="evidence" value="ECO:0007669"/>
    <property type="project" value="UniProtKB-KW"/>
</dbReference>
<sequence>MATHAFLRPQPPRRVPGAAVAVLGTRGELLPPAVLLLVAIMLPPPASSSTGGAPPASAVLESAALRRLVEGLVATQPVRAARSALELVIKVAARVPSGFIDRLVYGLPPMNDSITSSDLMRALGYPAEGHYVDTEDGFRLRLDRIPNPGRQPVFVAHGLQTSSPAFVLLGKGKALPALLHDAGFDVWMVNYRGTHFSQEHKKYAVNDEEMWKFSFHEHGAYDNPAAIDYVLERTGFASLLYVGHSMGSTSFMTMAATRPEYQSKVRAAFLMAPAGPLRFHRSPVVSMLFAANNITQSTVEELRLYHTMRPMYLFARRLSKITSARTPPSERNALTADLVGFNADADYTSLPYFYDVLPSGGSFGEVFHYVQNANPNMTGFRQYDHGAARNKEVYGSEVPPEYDLSGIDTAIFMYLSHNDILCTPGVSPSQTVPARAVACPIFHLFLKYTRATAESGPTCHKGCGTKSFVRSAFIWGSPIDFAI</sequence>
<gene>
    <name evidence="8" type="ORF">ONE63_010327</name>
</gene>
<dbReference type="InterPro" id="IPR029058">
    <property type="entry name" value="AB_hydrolase_fold"/>
</dbReference>
<dbReference type="EMBL" id="JAPTSV010000008">
    <property type="protein sequence ID" value="KAJ1525519.1"/>
    <property type="molecule type" value="Genomic_DNA"/>
</dbReference>
<evidence type="ECO:0000256" key="2">
    <source>
        <dbReference type="ARBA" id="ARBA00022729"/>
    </source>
</evidence>
<name>A0AAV7XM75_9NEOP</name>
<keyword evidence="6" id="KW-0325">Glycoprotein</keyword>
<evidence type="ECO:0000256" key="4">
    <source>
        <dbReference type="ARBA" id="ARBA00022963"/>
    </source>
</evidence>
<dbReference type="FunFam" id="3.40.50.1820:FF:000057">
    <property type="entry name" value="Lipase"/>
    <property type="match status" value="1"/>
</dbReference>
<dbReference type="AlphaFoldDB" id="A0AAV7XM75"/>
<keyword evidence="2" id="KW-0732">Signal</keyword>
<reference evidence="8" key="1">
    <citation type="submission" date="2022-12" db="EMBL/GenBank/DDBJ databases">
        <title>Chromosome-level genome assembly of the bean flower thrips Megalurothrips usitatus.</title>
        <authorList>
            <person name="Ma L."/>
            <person name="Liu Q."/>
            <person name="Li H."/>
            <person name="Cai W."/>
        </authorList>
    </citation>
    <scope>NUCLEOTIDE SEQUENCE</scope>
    <source>
        <strain evidence="8">Cailab_2022a</strain>
    </source>
</reference>
<accession>A0AAV7XM75</accession>
<evidence type="ECO:0000313" key="8">
    <source>
        <dbReference type="EMBL" id="KAJ1525519.1"/>
    </source>
</evidence>
<evidence type="ECO:0000256" key="1">
    <source>
        <dbReference type="ARBA" id="ARBA00010701"/>
    </source>
</evidence>
<comment type="similarity">
    <text evidence="1">Belongs to the AB hydrolase superfamily. Lipase family.</text>
</comment>
<keyword evidence="3" id="KW-0378">Hydrolase</keyword>
<evidence type="ECO:0000259" key="7">
    <source>
        <dbReference type="Pfam" id="PF00561"/>
    </source>
</evidence>
<proteinExistence type="inferred from homology"/>
<evidence type="ECO:0000256" key="6">
    <source>
        <dbReference type="ARBA" id="ARBA00023180"/>
    </source>
</evidence>
<evidence type="ECO:0000313" key="9">
    <source>
        <dbReference type="Proteomes" id="UP001075354"/>
    </source>
</evidence>
<evidence type="ECO:0000256" key="5">
    <source>
        <dbReference type="ARBA" id="ARBA00023098"/>
    </source>
</evidence>
<dbReference type="InterPro" id="IPR000073">
    <property type="entry name" value="AB_hydrolase_1"/>
</dbReference>
<dbReference type="Proteomes" id="UP001075354">
    <property type="component" value="Chromosome 8"/>
</dbReference>
<comment type="caution">
    <text evidence="8">The sequence shown here is derived from an EMBL/GenBank/DDBJ whole genome shotgun (WGS) entry which is preliminary data.</text>
</comment>